<organism evidence="3 4">
    <name type="scientific">Asbolus verrucosus</name>
    <name type="common">Desert ironclad beetle</name>
    <dbReference type="NCBI Taxonomy" id="1661398"/>
    <lineage>
        <taxon>Eukaryota</taxon>
        <taxon>Metazoa</taxon>
        <taxon>Ecdysozoa</taxon>
        <taxon>Arthropoda</taxon>
        <taxon>Hexapoda</taxon>
        <taxon>Insecta</taxon>
        <taxon>Pterygota</taxon>
        <taxon>Neoptera</taxon>
        <taxon>Endopterygota</taxon>
        <taxon>Coleoptera</taxon>
        <taxon>Polyphaga</taxon>
        <taxon>Cucujiformia</taxon>
        <taxon>Tenebrionidae</taxon>
        <taxon>Pimeliinae</taxon>
        <taxon>Asbolus</taxon>
    </lineage>
</organism>
<evidence type="ECO:0000313" key="4">
    <source>
        <dbReference type="Proteomes" id="UP000292052"/>
    </source>
</evidence>
<sequence>MRCNAAVLLLSRAPFTLLMRDLVAFTPSSKNKRVPIDLESEVILEKGGGGDAANFVSSTKQNGLAGDTQKEIMSVCLETSSVLANQVSTTTATQVADESPGTPQSSIDQAEIAPQQPTSVRTIAKLPPTANTAALSKASLITVLNTPLGNVKTLCVTPAVSSNATGQFTVVNSATPLNAANSTVKPQTITLINTPVTVVKTISPNVEKSVAEVVPSSSNVVAAATASVPALIENRGHNVFVKNTTCAESVAVASQDVSQSHKLLTANNFPANNVLTTTINVGDVNAPKTANGQRNKVKILSNVLMPGTSQGTSNIVLNKPSNVPQRYVSRQKLLSANNGAAGKYLNKPLNNLVNKQPVNMINKQQTSQRVLYPTHKSQIKTLPPVNNYLHGKPSGIKTLPPHSKGVPGQVQRTGSGLRTIPPQRPQKIANKPNYIGKHAVQAQKLKQPHKLKSMKPNQIYNNYHGVPVQEKQQLTFNQALTAEILETLSNKSGNMSSSYPNKNYEILPTRYESAYYPPEIKPAFSNDQAKPMEERNKSGLDALSLICQAVLLDHNYNATLPPESPNRSIPAPNTPSQMNGVSASSMEIFINFQSGFIFYEFIYVIGSCKPQ</sequence>
<evidence type="ECO:0000256" key="1">
    <source>
        <dbReference type="SAM" id="MobiDB-lite"/>
    </source>
</evidence>
<feature type="chain" id="PRO_5019823223" evidence="2">
    <location>
        <begin position="19"/>
        <end position="611"/>
    </location>
</feature>
<keyword evidence="2" id="KW-0732">Signal</keyword>
<evidence type="ECO:0000313" key="3">
    <source>
        <dbReference type="EMBL" id="RZB39075.1"/>
    </source>
</evidence>
<gene>
    <name evidence="3" type="ORF">BDFB_002369</name>
</gene>
<dbReference type="STRING" id="1661398.A0A482V7D1"/>
<dbReference type="OrthoDB" id="6770494at2759"/>
<dbReference type="Proteomes" id="UP000292052">
    <property type="component" value="Unassembled WGS sequence"/>
</dbReference>
<dbReference type="AlphaFoldDB" id="A0A482V7D1"/>
<dbReference type="EMBL" id="QDEB01131455">
    <property type="protein sequence ID" value="RZB39075.1"/>
    <property type="molecule type" value="Genomic_DNA"/>
</dbReference>
<feature type="signal peptide" evidence="2">
    <location>
        <begin position="1"/>
        <end position="18"/>
    </location>
</feature>
<name>A0A482V7D1_ASBVE</name>
<proteinExistence type="predicted"/>
<comment type="caution">
    <text evidence="3">The sequence shown here is derived from an EMBL/GenBank/DDBJ whole genome shotgun (WGS) entry which is preliminary data.</text>
</comment>
<feature type="region of interest" description="Disordered" evidence="1">
    <location>
        <begin position="396"/>
        <end position="423"/>
    </location>
</feature>
<keyword evidence="4" id="KW-1185">Reference proteome</keyword>
<evidence type="ECO:0000256" key="2">
    <source>
        <dbReference type="SAM" id="SignalP"/>
    </source>
</evidence>
<accession>A0A482V7D1</accession>
<protein>
    <submittedName>
        <fullName evidence="3">Uncharacterized protein</fullName>
    </submittedName>
</protein>
<reference evidence="3 4" key="1">
    <citation type="submission" date="2017-03" db="EMBL/GenBank/DDBJ databases">
        <title>Genome of the blue death feigning beetle - Asbolus verrucosus.</title>
        <authorList>
            <person name="Rider S.D."/>
        </authorList>
    </citation>
    <scope>NUCLEOTIDE SEQUENCE [LARGE SCALE GENOMIC DNA]</scope>
    <source>
        <strain evidence="3">Butters</strain>
        <tissue evidence="3">Head and leg muscle</tissue>
    </source>
</reference>